<dbReference type="EMBL" id="JBBPBM010000020">
    <property type="protein sequence ID" value="KAK8552058.1"/>
    <property type="molecule type" value="Genomic_DNA"/>
</dbReference>
<evidence type="ECO:0000313" key="2">
    <source>
        <dbReference type="EMBL" id="KAK8552058.1"/>
    </source>
</evidence>
<sequence length="85" mass="9724">MLIHWKEWLKMQHVKCINVGKSNSSENQIPEDDRQEEQKPVVSENLASKDRQVNGSICKIHAKPPNDDNETGGKAVEVTRIQFKL</sequence>
<dbReference type="Proteomes" id="UP001472677">
    <property type="component" value="Unassembled WGS sequence"/>
</dbReference>
<protein>
    <submittedName>
        <fullName evidence="2">Uncharacterized protein</fullName>
    </submittedName>
</protein>
<gene>
    <name evidence="2" type="ORF">V6N12_040673</name>
</gene>
<keyword evidence="3" id="KW-1185">Reference proteome</keyword>
<evidence type="ECO:0000313" key="3">
    <source>
        <dbReference type="Proteomes" id="UP001472677"/>
    </source>
</evidence>
<name>A0ABR2E4G6_9ROSI</name>
<organism evidence="2 3">
    <name type="scientific">Hibiscus sabdariffa</name>
    <name type="common">roselle</name>
    <dbReference type="NCBI Taxonomy" id="183260"/>
    <lineage>
        <taxon>Eukaryota</taxon>
        <taxon>Viridiplantae</taxon>
        <taxon>Streptophyta</taxon>
        <taxon>Embryophyta</taxon>
        <taxon>Tracheophyta</taxon>
        <taxon>Spermatophyta</taxon>
        <taxon>Magnoliopsida</taxon>
        <taxon>eudicotyledons</taxon>
        <taxon>Gunneridae</taxon>
        <taxon>Pentapetalae</taxon>
        <taxon>rosids</taxon>
        <taxon>malvids</taxon>
        <taxon>Malvales</taxon>
        <taxon>Malvaceae</taxon>
        <taxon>Malvoideae</taxon>
        <taxon>Hibiscus</taxon>
    </lineage>
</organism>
<reference evidence="2 3" key="1">
    <citation type="journal article" date="2024" name="G3 (Bethesda)">
        <title>Genome assembly of Hibiscus sabdariffa L. provides insights into metabolisms of medicinal natural products.</title>
        <authorList>
            <person name="Kim T."/>
        </authorList>
    </citation>
    <scope>NUCLEOTIDE SEQUENCE [LARGE SCALE GENOMIC DNA]</scope>
    <source>
        <strain evidence="2">TK-2024</strain>
        <tissue evidence="2">Old leaves</tissue>
    </source>
</reference>
<proteinExistence type="predicted"/>
<evidence type="ECO:0000256" key="1">
    <source>
        <dbReference type="SAM" id="MobiDB-lite"/>
    </source>
</evidence>
<accession>A0ABR2E4G6</accession>
<comment type="caution">
    <text evidence="2">The sequence shown here is derived from an EMBL/GenBank/DDBJ whole genome shotgun (WGS) entry which is preliminary data.</text>
</comment>
<feature type="region of interest" description="Disordered" evidence="1">
    <location>
        <begin position="19"/>
        <end position="73"/>
    </location>
</feature>